<dbReference type="InterPro" id="IPR019734">
    <property type="entry name" value="TPR_rpt"/>
</dbReference>
<keyword evidence="5" id="KW-0808">Transferase</keyword>
<organism evidence="10 11">
    <name type="scientific">Synechococcus sp. (strain ATCC 27144 / PCC 6301 / SAUG 1402/1)</name>
    <name type="common">Anacystis nidulans</name>
    <dbReference type="NCBI Taxonomy" id="269084"/>
    <lineage>
        <taxon>Bacteria</taxon>
        <taxon>Bacillati</taxon>
        <taxon>Cyanobacteriota</taxon>
        <taxon>Cyanophyceae</taxon>
        <taxon>Synechococcales</taxon>
        <taxon>Synechococcaceae</taxon>
        <taxon>Synechococcus</taxon>
    </lineage>
</organism>
<dbReference type="AlphaFoldDB" id="A0A0H3K342"/>
<dbReference type="eggNOG" id="COG0457">
    <property type="taxonomic scope" value="Bacteria"/>
</dbReference>
<evidence type="ECO:0000256" key="8">
    <source>
        <dbReference type="PROSITE-ProRule" id="PRU00339"/>
    </source>
</evidence>
<dbReference type="PANTHER" id="PTHR44835:SF1">
    <property type="entry name" value="PROTEIN O-GLCNAC TRANSFERASE"/>
    <property type="match status" value="1"/>
</dbReference>
<dbReference type="Gene3D" id="3.40.50.11380">
    <property type="match status" value="1"/>
</dbReference>
<feature type="domain" description="O-GlcNAc transferase C-terminal" evidence="9">
    <location>
        <begin position="440"/>
        <end position="616"/>
    </location>
</feature>
<dbReference type="EMBL" id="AP008231">
    <property type="protein sequence ID" value="BAD79638.1"/>
    <property type="molecule type" value="Genomic_DNA"/>
</dbReference>
<dbReference type="InterPro" id="IPR051939">
    <property type="entry name" value="Glycosyltr_41/O-GlcNAc_trsf"/>
</dbReference>
<accession>A0A0H3K342</accession>
<feature type="domain" description="O-GlcNAc transferase C-terminal" evidence="9">
    <location>
        <begin position="266"/>
        <end position="418"/>
    </location>
</feature>
<dbReference type="GO" id="GO:0097363">
    <property type="term" value="F:protein O-acetylglucosaminyltransferase activity"/>
    <property type="evidence" value="ECO:0007669"/>
    <property type="project" value="UniProtKB-EC"/>
</dbReference>
<comment type="pathway">
    <text evidence="1">Protein modification; protein glycosylation.</text>
</comment>
<dbReference type="InterPro" id="IPR029489">
    <property type="entry name" value="OGT/SEC/SPY_C"/>
</dbReference>
<dbReference type="Pfam" id="PF07719">
    <property type="entry name" value="TPR_2"/>
    <property type="match status" value="1"/>
</dbReference>
<evidence type="ECO:0000256" key="7">
    <source>
        <dbReference type="ARBA" id="ARBA00022803"/>
    </source>
</evidence>
<dbReference type="Pfam" id="PF13844">
    <property type="entry name" value="Glyco_transf_41"/>
    <property type="match status" value="2"/>
</dbReference>
<dbReference type="EC" id="2.4.1.255" evidence="3"/>
<evidence type="ECO:0000259" key="9">
    <source>
        <dbReference type="Pfam" id="PF13844"/>
    </source>
</evidence>
<evidence type="ECO:0000256" key="2">
    <source>
        <dbReference type="ARBA" id="ARBA00005386"/>
    </source>
</evidence>
<evidence type="ECO:0000256" key="1">
    <source>
        <dbReference type="ARBA" id="ARBA00004922"/>
    </source>
</evidence>
<evidence type="ECO:0000313" key="11">
    <source>
        <dbReference type="Proteomes" id="UP000001175"/>
    </source>
</evidence>
<dbReference type="SMART" id="SM00028">
    <property type="entry name" value="TPR"/>
    <property type="match status" value="4"/>
</dbReference>
<dbReference type="Gene3D" id="3.40.50.2000">
    <property type="entry name" value="Glycogen Phosphorylase B"/>
    <property type="match status" value="1"/>
</dbReference>
<dbReference type="PROSITE" id="PS50005">
    <property type="entry name" value="TPR"/>
    <property type="match status" value="2"/>
</dbReference>
<dbReference type="Proteomes" id="UP000001175">
    <property type="component" value="Chromosome"/>
</dbReference>
<dbReference type="Gene3D" id="1.25.40.10">
    <property type="entry name" value="Tetratricopeptide repeat domain"/>
    <property type="match status" value="2"/>
</dbReference>
<dbReference type="SUPFAM" id="SSF48452">
    <property type="entry name" value="TPR-like"/>
    <property type="match status" value="1"/>
</dbReference>
<dbReference type="PANTHER" id="PTHR44835">
    <property type="entry name" value="UDP-N-ACETYLGLUCOSAMINE--PEPTIDE N-ACETYLGLUCOSAMINYLTRANSFERASE SPINDLY-RELATED"/>
    <property type="match status" value="1"/>
</dbReference>
<comment type="similarity">
    <text evidence="2">Belongs to the glycosyltransferase 41 family. O-GlcNAc transferase subfamily.</text>
</comment>
<dbReference type="KEGG" id="syc:syc1448_d"/>
<keyword evidence="7 8" id="KW-0802">TPR repeat</keyword>
<dbReference type="InterPro" id="IPR011990">
    <property type="entry name" value="TPR-like_helical_dom_sf"/>
</dbReference>
<evidence type="ECO:0000256" key="5">
    <source>
        <dbReference type="ARBA" id="ARBA00022679"/>
    </source>
</evidence>
<evidence type="ECO:0000256" key="4">
    <source>
        <dbReference type="ARBA" id="ARBA00022676"/>
    </source>
</evidence>
<feature type="repeat" description="TPR" evidence="8">
    <location>
        <begin position="49"/>
        <end position="82"/>
    </location>
</feature>
<proteinExistence type="inferred from homology"/>
<keyword evidence="4" id="KW-0328">Glycosyltransferase</keyword>
<feature type="repeat" description="TPR" evidence="8">
    <location>
        <begin position="15"/>
        <end position="48"/>
    </location>
</feature>
<name>A0A0H3K342_SYNP6</name>
<dbReference type="Pfam" id="PF13181">
    <property type="entry name" value="TPR_8"/>
    <property type="match status" value="1"/>
</dbReference>
<evidence type="ECO:0000256" key="3">
    <source>
        <dbReference type="ARBA" id="ARBA00011970"/>
    </source>
</evidence>
<protein>
    <recommendedName>
        <fullName evidence="3">protein O-GlcNAc transferase</fullName>
        <ecNumber evidence="3">2.4.1.255</ecNumber>
    </recommendedName>
</protein>
<evidence type="ECO:0000256" key="6">
    <source>
        <dbReference type="ARBA" id="ARBA00022737"/>
    </source>
</evidence>
<gene>
    <name evidence="10" type="ordered locus">syc1448_d</name>
</gene>
<evidence type="ECO:0000313" key="10">
    <source>
        <dbReference type="EMBL" id="BAD79638.1"/>
    </source>
</evidence>
<sequence length="639" mass="72804">MQLNESMSTQDNSLAENYYQQAIEQWKSRDQKQALQFFKKAVRAKPSNAHYWYALAGTYHIQNKFRAARFCFEKSLNLNPNQDEIKIFLCEICYLLTDYKSVAYYAGQVDLSKIQNLEILYKVACSFKELGQLEKTGQVCSQILSLDDNFWQAKLLAAEILRIKGYSGEAKVLVLELIDQQPTVGKFWNELGINEVDLAHEDEALSAFSKAEQYVSGPEKLIIGSNYLFEFSSGLRTAKDILDAHLLWNKKYCKDQGGSFQSSKFNYLKSNDKKNIAYLSGDFKTHSVSYFIEGILENHSRDAFNIILLSNTQEDEKTKKFKELADIWIDLKLTNFETAAQIVKRLNIDILIELSGHTNGNKLNLLSSRLAPVQATYLGYFATTGLSTIDYWITDNVVHPAHTVELATETIFRLPRCYLAYTPPPQSPSIAESPVIKNGYITFGSFVASRKISDYSILLWSSILSEIPNSQLLIKNRSCVSPLYRSELIEKFSLCGISSQRINFNEAKLNLEDHLALYNKVDIALDTYPASGCTTTVEALWMGVPVLTRLGELMVSRNSASLLHALNLQNWIAETDEEYIDKGIKFTQSIEQLALLRQGMRERFMQSELYDSRGLTLHLEDFYLKALQEKLSANKEVRF</sequence>
<dbReference type="eggNOG" id="COG3914">
    <property type="taxonomic scope" value="Bacteria"/>
</dbReference>
<keyword evidence="6" id="KW-0677">Repeat</keyword>
<dbReference type="InterPro" id="IPR013105">
    <property type="entry name" value="TPR_2"/>
</dbReference>
<reference evidence="10 11" key="1">
    <citation type="journal article" date="2007" name="Photosyn. Res.">
        <title>Complete nucleotide sequence of the freshwater unicellular cyanobacterium Synechococcus elongatus PCC 6301 chromosome: gene content and organization.</title>
        <authorList>
            <person name="Sugita C."/>
            <person name="Ogata K."/>
            <person name="Shikata M."/>
            <person name="Jikuya H."/>
            <person name="Takano J."/>
            <person name="Furumichi M."/>
            <person name="Kanehisa M."/>
            <person name="Omata T."/>
            <person name="Sugiura M."/>
            <person name="Sugita M."/>
        </authorList>
    </citation>
    <scope>NUCLEOTIDE SEQUENCE [LARGE SCALE GENOMIC DNA]</scope>
    <source>
        <strain evidence="11">ATCC 27144 / PCC 6301 / SAUG 1402/1</strain>
    </source>
</reference>